<evidence type="ECO:0000313" key="2">
    <source>
        <dbReference type="EMBL" id="OTA14771.1"/>
    </source>
</evidence>
<accession>A0A1Y2SA16</accession>
<keyword evidence="1" id="KW-0472">Membrane</keyword>
<organism evidence="2 3">
    <name type="scientific">Xenorhabdus vietnamensis</name>
    <dbReference type="NCBI Taxonomy" id="351656"/>
    <lineage>
        <taxon>Bacteria</taxon>
        <taxon>Pseudomonadati</taxon>
        <taxon>Pseudomonadota</taxon>
        <taxon>Gammaproteobacteria</taxon>
        <taxon>Enterobacterales</taxon>
        <taxon>Morganellaceae</taxon>
        <taxon>Xenorhabdus</taxon>
    </lineage>
</organism>
<dbReference type="RefSeq" id="WP_339373927.1">
    <property type="nucleotide sequence ID" value="NZ_CAWNGD010000067.1"/>
</dbReference>
<gene>
    <name evidence="2" type="ORF">Xvie_03475</name>
</gene>
<dbReference type="EMBL" id="MUBJ01000024">
    <property type="protein sequence ID" value="OTA14771.1"/>
    <property type="molecule type" value="Genomic_DNA"/>
</dbReference>
<name>A0A1Y2SA16_9GAMM</name>
<keyword evidence="3" id="KW-1185">Reference proteome</keyword>
<dbReference type="STRING" id="351656.Xvie_03475"/>
<reference evidence="2 3" key="1">
    <citation type="submission" date="2016-10" db="EMBL/GenBank/DDBJ databases">
        <title>Systematic genetic and metabolomic analysis of Xenorhabdus and Photorhabdus spp., highlights the requirements for a dual symbiotic and pathogenic life style.</title>
        <authorList>
            <person name="Tobias N.J."/>
            <person name="Wolff H."/>
            <person name="Djahanschiri B."/>
            <person name="Pidot S.J."/>
            <person name="Stinear T.P."/>
            <person name="Ebersberger I."/>
            <person name="Bode H.B."/>
        </authorList>
    </citation>
    <scope>NUCLEOTIDE SEQUENCE [LARGE SCALE GENOMIC DNA]</scope>
    <source>
        <strain evidence="2 3">DSM 22392</strain>
    </source>
</reference>
<keyword evidence="1" id="KW-0812">Transmembrane</keyword>
<keyword evidence="1" id="KW-1133">Transmembrane helix</keyword>
<evidence type="ECO:0000256" key="1">
    <source>
        <dbReference type="SAM" id="Phobius"/>
    </source>
</evidence>
<protein>
    <submittedName>
        <fullName evidence="2">Uncharacterized protein</fullName>
    </submittedName>
</protein>
<feature type="transmembrane region" description="Helical" evidence="1">
    <location>
        <begin position="46"/>
        <end position="71"/>
    </location>
</feature>
<proteinExistence type="predicted"/>
<sequence length="90" mass="10292">MWAFIIVFVLICGYYYVDTHLPSKYKLNKSVGWSAYFCVGAKGVEFLIAGVILAAVIVFYLYLVMFVLNILHYLGVEYKLFTFTGDILSQ</sequence>
<comment type="caution">
    <text evidence="2">The sequence shown here is derived from an EMBL/GenBank/DDBJ whole genome shotgun (WGS) entry which is preliminary data.</text>
</comment>
<evidence type="ECO:0000313" key="3">
    <source>
        <dbReference type="Proteomes" id="UP000194350"/>
    </source>
</evidence>
<dbReference type="Proteomes" id="UP000194350">
    <property type="component" value="Unassembled WGS sequence"/>
</dbReference>
<dbReference type="AlphaFoldDB" id="A0A1Y2SA16"/>